<evidence type="ECO:0000256" key="1">
    <source>
        <dbReference type="SAM" id="MobiDB-lite"/>
    </source>
</evidence>
<evidence type="ECO:0000313" key="3">
    <source>
        <dbReference type="Proteomes" id="UP000255082"/>
    </source>
</evidence>
<feature type="region of interest" description="Disordered" evidence="1">
    <location>
        <begin position="125"/>
        <end position="182"/>
    </location>
</feature>
<evidence type="ECO:0000313" key="2">
    <source>
        <dbReference type="EMBL" id="SUA40701.1"/>
    </source>
</evidence>
<dbReference type="AlphaFoldDB" id="A0A378WJU5"/>
<dbReference type="RefSeq" id="WP_062966581.1">
    <property type="nucleotide sequence ID" value="NZ_JAJFOE010000002.1"/>
</dbReference>
<proteinExistence type="predicted"/>
<organism evidence="2 3">
    <name type="scientific">Nocardia africana</name>
    <dbReference type="NCBI Taxonomy" id="134964"/>
    <lineage>
        <taxon>Bacteria</taxon>
        <taxon>Bacillati</taxon>
        <taxon>Actinomycetota</taxon>
        <taxon>Actinomycetes</taxon>
        <taxon>Mycobacteriales</taxon>
        <taxon>Nocardiaceae</taxon>
        <taxon>Nocardia</taxon>
    </lineage>
</organism>
<dbReference type="OrthoDB" id="9986137at2"/>
<reference evidence="2 3" key="1">
    <citation type="submission" date="2018-06" db="EMBL/GenBank/DDBJ databases">
        <authorList>
            <consortium name="Pathogen Informatics"/>
            <person name="Doyle S."/>
        </authorList>
    </citation>
    <scope>NUCLEOTIDE SEQUENCE [LARGE SCALE GENOMIC DNA]</scope>
    <source>
        <strain evidence="2 3">NCTC13184</strain>
    </source>
</reference>
<sequence>MASLQNHFRVIAETHAAATEVTAAEIVGTAEDIVSARSPLARANLAFAAIVDGPTELGEGQPVLWINTFGADSGEPIGILKARILAEIVPRGLHTGQPQRKFLALLELPGLGHVERIIGADDILALPDPPHTPDSHPGPHGGADVAELVRDAFGEDIPTPGNADSDPRPPSLPEPDTGYGLE</sequence>
<name>A0A378WJU5_9NOCA</name>
<dbReference type="Proteomes" id="UP000255082">
    <property type="component" value="Unassembled WGS sequence"/>
</dbReference>
<protein>
    <submittedName>
        <fullName evidence="2">Uncharacterized protein</fullName>
    </submittedName>
</protein>
<accession>A0A378WJU5</accession>
<dbReference type="EMBL" id="UGRU01000001">
    <property type="protein sequence ID" value="SUA40701.1"/>
    <property type="molecule type" value="Genomic_DNA"/>
</dbReference>
<gene>
    <name evidence="2" type="ORF">NCTC13184_00022</name>
</gene>